<gene>
    <name evidence="1" type="ORF">ICL16_03735</name>
</gene>
<dbReference type="RefSeq" id="WP_190825542.1">
    <property type="nucleotide sequence ID" value="NZ_CAWPPI010000013.1"/>
</dbReference>
<keyword evidence="2" id="KW-1185">Reference proteome</keyword>
<name>A0A8J7BWN7_9CYAN</name>
<dbReference type="AlphaFoldDB" id="A0A8J7BWN7"/>
<dbReference type="EMBL" id="JACXAE010000013">
    <property type="protein sequence ID" value="MBD2771258.1"/>
    <property type="molecule type" value="Genomic_DNA"/>
</dbReference>
<dbReference type="Proteomes" id="UP000629098">
    <property type="component" value="Unassembled WGS sequence"/>
</dbReference>
<evidence type="ECO:0000313" key="2">
    <source>
        <dbReference type="Proteomes" id="UP000629098"/>
    </source>
</evidence>
<protein>
    <submittedName>
        <fullName evidence="1">Uncharacterized protein</fullName>
    </submittedName>
</protein>
<evidence type="ECO:0000313" key="1">
    <source>
        <dbReference type="EMBL" id="MBD2771258.1"/>
    </source>
</evidence>
<organism evidence="1 2">
    <name type="scientific">Iningainema tapete BLCC-T55</name>
    <dbReference type="NCBI Taxonomy" id="2748662"/>
    <lineage>
        <taxon>Bacteria</taxon>
        <taxon>Bacillati</taxon>
        <taxon>Cyanobacteriota</taxon>
        <taxon>Cyanophyceae</taxon>
        <taxon>Nostocales</taxon>
        <taxon>Scytonemataceae</taxon>
        <taxon>Iningainema tapete</taxon>
    </lineage>
</organism>
<comment type="caution">
    <text evidence="1">The sequence shown here is derived from an EMBL/GenBank/DDBJ whole genome shotgun (WGS) entry which is preliminary data.</text>
</comment>
<proteinExistence type="predicted"/>
<reference evidence="1" key="1">
    <citation type="submission" date="2020-09" db="EMBL/GenBank/DDBJ databases">
        <title>Iningainema tapete sp. nov. (Scytonemataceae, Cyanobacteria) from greenhouses in central Florida (USA) produces two types of nodularin with biosynthetic potential for microcystin-LR and anabaenopeptins.</title>
        <authorList>
            <person name="Berthold D.E."/>
            <person name="Lefler F.W."/>
            <person name="Huang I.-S."/>
            <person name="Abdulla H."/>
            <person name="Zimba P.V."/>
            <person name="Laughinghouse H.D. IV."/>
        </authorList>
    </citation>
    <scope>NUCLEOTIDE SEQUENCE</scope>
    <source>
        <strain evidence="1">BLCCT55</strain>
    </source>
</reference>
<sequence>METTLASVEQPLIVNPNVEIYQPDSPEILLFDDAIQVKAQKLKREKHTTKLDNQDGQKLGKASTSAVSTDVVILQTSKDEFEYITAPLPLDDQESLNKRLGS</sequence>
<accession>A0A8J7BWN7</accession>